<sequence>MKYMFCLTLLLATQLAWAEILLAVPRDVILDYQKLLRHRDILDVREYSGVGARRDTVELVLFQQALMRGGLDERVRLIPVDSYARILVEVEAGNVTASGTSVWASDVQQTRARMSVPLIRDGEYVVGFYMAEGHPGLRSATLKDLRSMTAVTNRAWKNDVATLESLGVSKIESAPTFAMIAKMLKGERGDFTLASFKSSPDMSFEVEGARLFPAKGMKVAMPGSRHFLVSPTGHGAVVFEALNKGLSQMRRDGTLRRAYTEAGFFNARVESWTLVNPQAFSQPER</sequence>
<evidence type="ECO:0000313" key="2">
    <source>
        <dbReference type="EMBL" id="XBM00966.1"/>
    </source>
</evidence>
<keyword evidence="1" id="KW-0732">Signal</keyword>
<feature type="chain" id="PRO_5043391883" description="Transporter substrate-binding domain-containing protein" evidence="1">
    <location>
        <begin position="19"/>
        <end position="285"/>
    </location>
</feature>
<name>A0AAU7F9W8_9NEIS</name>
<organism evidence="2">
    <name type="scientific">Chitinibacter mangrovi</name>
    <dbReference type="NCBI Taxonomy" id="3153927"/>
    <lineage>
        <taxon>Bacteria</taxon>
        <taxon>Pseudomonadati</taxon>
        <taxon>Pseudomonadota</taxon>
        <taxon>Betaproteobacteria</taxon>
        <taxon>Neisseriales</taxon>
        <taxon>Chitinibacteraceae</taxon>
        <taxon>Chitinibacter</taxon>
    </lineage>
</organism>
<proteinExistence type="predicted"/>
<feature type="signal peptide" evidence="1">
    <location>
        <begin position="1"/>
        <end position="18"/>
    </location>
</feature>
<reference evidence="2" key="1">
    <citation type="submission" date="2024-05" db="EMBL/GenBank/DDBJ databases">
        <authorList>
            <person name="Yang L."/>
            <person name="Pan L."/>
        </authorList>
    </citation>
    <scope>NUCLEOTIDE SEQUENCE</scope>
    <source>
        <strain evidence="2">FCG-7</strain>
    </source>
</reference>
<evidence type="ECO:0008006" key="3">
    <source>
        <dbReference type="Google" id="ProtNLM"/>
    </source>
</evidence>
<gene>
    <name evidence="2" type="ORF">ABHF33_01395</name>
</gene>
<dbReference type="KEGG" id="cmav:ABHF33_01395"/>
<dbReference type="SUPFAM" id="SSF53850">
    <property type="entry name" value="Periplasmic binding protein-like II"/>
    <property type="match status" value="1"/>
</dbReference>
<dbReference type="EMBL" id="CP157355">
    <property type="protein sequence ID" value="XBM00966.1"/>
    <property type="molecule type" value="Genomic_DNA"/>
</dbReference>
<dbReference type="AlphaFoldDB" id="A0AAU7F9W8"/>
<accession>A0AAU7F9W8</accession>
<evidence type="ECO:0000256" key="1">
    <source>
        <dbReference type="SAM" id="SignalP"/>
    </source>
</evidence>
<protein>
    <recommendedName>
        <fullName evidence="3">Transporter substrate-binding domain-containing protein</fullName>
    </recommendedName>
</protein>
<dbReference type="RefSeq" id="WP_348945289.1">
    <property type="nucleotide sequence ID" value="NZ_CP157355.1"/>
</dbReference>